<proteinExistence type="predicted"/>
<protein>
    <submittedName>
        <fullName evidence="1">Uncharacterized protein</fullName>
    </submittedName>
</protein>
<dbReference type="AlphaFoldDB" id="K3X955"/>
<reference evidence="1" key="3">
    <citation type="submission" date="2015-02" db="UniProtKB">
        <authorList>
            <consortium name="EnsemblProtists"/>
        </authorList>
    </citation>
    <scope>IDENTIFICATION</scope>
    <source>
        <strain evidence="1">DAOM BR144</strain>
    </source>
</reference>
<accession>K3X955</accession>
<reference evidence="2" key="2">
    <citation type="submission" date="2010-04" db="EMBL/GenBank/DDBJ databases">
        <authorList>
            <person name="Buell R."/>
            <person name="Hamilton J."/>
            <person name="Hostetler J."/>
        </authorList>
    </citation>
    <scope>NUCLEOTIDE SEQUENCE [LARGE SCALE GENOMIC DNA]</scope>
    <source>
        <strain evidence="2">DAOM:BR144</strain>
    </source>
</reference>
<evidence type="ECO:0000313" key="1">
    <source>
        <dbReference type="EnsemblProtists" id="PYU1_T013754"/>
    </source>
</evidence>
<reference evidence="2" key="1">
    <citation type="journal article" date="2010" name="Genome Biol.">
        <title>Genome sequence of the necrotrophic plant pathogen Pythium ultimum reveals original pathogenicity mechanisms and effector repertoire.</title>
        <authorList>
            <person name="Levesque C.A."/>
            <person name="Brouwer H."/>
            <person name="Cano L."/>
            <person name="Hamilton J.P."/>
            <person name="Holt C."/>
            <person name="Huitema E."/>
            <person name="Raffaele S."/>
            <person name="Robideau G.P."/>
            <person name="Thines M."/>
            <person name="Win J."/>
            <person name="Zerillo M.M."/>
            <person name="Beakes G.W."/>
            <person name="Boore J.L."/>
            <person name="Busam D."/>
            <person name="Dumas B."/>
            <person name="Ferriera S."/>
            <person name="Fuerstenberg S.I."/>
            <person name="Gachon C.M."/>
            <person name="Gaulin E."/>
            <person name="Govers F."/>
            <person name="Grenville-Briggs L."/>
            <person name="Horner N."/>
            <person name="Hostetler J."/>
            <person name="Jiang R.H."/>
            <person name="Johnson J."/>
            <person name="Krajaejun T."/>
            <person name="Lin H."/>
            <person name="Meijer H.J."/>
            <person name="Moore B."/>
            <person name="Morris P."/>
            <person name="Phuntmart V."/>
            <person name="Puiu D."/>
            <person name="Shetty J."/>
            <person name="Stajich J.E."/>
            <person name="Tripathy S."/>
            <person name="Wawra S."/>
            <person name="van West P."/>
            <person name="Whitty B.R."/>
            <person name="Coutinho P.M."/>
            <person name="Henrissat B."/>
            <person name="Martin F."/>
            <person name="Thomas P.D."/>
            <person name="Tyler B.M."/>
            <person name="De Vries R.P."/>
            <person name="Kamoun S."/>
            <person name="Yandell M."/>
            <person name="Tisserat N."/>
            <person name="Buell C.R."/>
        </authorList>
    </citation>
    <scope>NUCLEOTIDE SEQUENCE</scope>
    <source>
        <strain evidence="2">DAOM:BR144</strain>
    </source>
</reference>
<dbReference type="Proteomes" id="UP000019132">
    <property type="component" value="Unassembled WGS sequence"/>
</dbReference>
<dbReference type="STRING" id="431595.K3X955"/>
<dbReference type="EnsemblProtists" id="PYU1_T013754">
    <property type="protein sequence ID" value="PYU1_T013754"/>
    <property type="gene ID" value="PYU1_G013725"/>
</dbReference>
<dbReference type="VEuPathDB" id="FungiDB:PYU1_G013725"/>
<sequence length="124" mass="13861">MNGATTWESVAVPYSTSGLWKGLPIHKLAANETPNALEYSIRTDVLPLLVTLAAKFNRRVPESEVILSLFQTPQFTSEPKSAPVIASFEQAFASIDAFILNAERNETWPYYILRPSMLSRCGWI</sequence>
<dbReference type="EMBL" id="GL376586">
    <property type="status" value="NOT_ANNOTATED_CDS"/>
    <property type="molecule type" value="Genomic_DNA"/>
</dbReference>
<organism evidence="1 2">
    <name type="scientific">Globisporangium ultimum (strain ATCC 200006 / CBS 805.95 / DAOM BR144)</name>
    <name type="common">Pythium ultimum</name>
    <dbReference type="NCBI Taxonomy" id="431595"/>
    <lineage>
        <taxon>Eukaryota</taxon>
        <taxon>Sar</taxon>
        <taxon>Stramenopiles</taxon>
        <taxon>Oomycota</taxon>
        <taxon>Peronosporomycetes</taxon>
        <taxon>Pythiales</taxon>
        <taxon>Pythiaceae</taxon>
        <taxon>Globisporangium</taxon>
    </lineage>
</organism>
<dbReference type="InterPro" id="IPR036226">
    <property type="entry name" value="LipOase_C_sf"/>
</dbReference>
<name>K3X955_GLOUD</name>
<dbReference type="OMA" id="ERNETWP"/>
<dbReference type="SUPFAM" id="SSF48484">
    <property type="entry name" value="Lipoxigenase"/>
    <property type="match status" value="1"/>
</dbReference>
<dbReference type="InParanoid" id="K3X955"/>
<dbReference type="eggNOG" id="ENOG502RWMC">
    <property type="taxonomic scope" value="Eukaryota"/>
</dbReference>
<keyword evidence="2" id="KW-1185">Reference proteome</keyword>
<evidence type="ECO:0000313" key="2">
    <source>
        <dbReference type="Proteomes" id="UP000019132"/>
    </source>
</evidence>
<dbReference type="HOGENOM" id="CLU_2008484_0_0_1"/>